<dbReference type="PANTHER" id="PTHR43625:SF77">
    <property type="entry name" value="ALDO-KETO REDUCTASE"/>
    <property type="match status" value="1"/>
</dbReference>
<dbReference type="AlphaFoldDB" id="A0A4S4FMF6"/>
<evidence type="ECO:0000256" key="1">
    <source>
        <dbReference type="ARBA" id="ARBA00023002"/>
    </source>
</evidence>
<evidence type="ECO:0000313" key="3">
    <source>
        <dbReference type="EMBL" id="THG31690.1"/>
    </source>
</evidence>
<dbReference type="Proteomes" id="UP000309133">
    <property type="component" value="Unassembled WGS sequence"/>
</dbReference>
<dbReference type="GO" id="GO:0005737">
    <property type="term" value="C:cytoplasm"/>
    <property type="evidence" value="ECO:0007669"/>
    <property type="project" value="TreeGrafter"/>
</dbReference>
<dbReference type="EMBL" id="SSSM01000003">
    <property type="protein sequence ID" value="THG31690.1"/>
    <property type="molecule type" value="Genomic_DNA"/>
</dbReference>
<dbReference type="SUPFAM" id="SSF51430">
    <property type="entry name" value="NAD(P)-linked oxidoreductase"/>
    <property type="match status" value="1"/>
</dbReference>
<reference evidence="3 4" key="1">
    <citation type="submission" date="2019-04" db="EMBL/GenBank/DDBJ databases">
        <authorList>
            <person name="Jiang L."/>
        </authorList>
    </citation>
    <scope>NUCLEOTIDE SEQUENCE [LARGE SCALE GENOMIC DNA]</scope>
    <source>
        <strain evidence="3 4">YIM 131853</strain>
    </source>
</reference>
<evidence type="ECO:0000313" key="4">
    <source>
        <dbReference type="Proteomes" id="UP000309133"/>
    </source>
</evidence>
<organism evidence="3 4">
    <name type="scientific">Naasia lichenicola</name>
    <dbReference type="NCBI Taxonomy" id="2565933"/>
    <lineage>
        <taxon>Bacteria</taxon>
        <taxon>Bacillati</taxon>
        <taxon>Actinomycetota</taxon>
        <taxon>Actinomycetes</taxon>
        <taxon>Micrococcales</taxon>
        <taxon>Microbacteriaceae</taxon>
        <taxon>Naasia</taxon>
    </lineage>
</organism>
<protein>
    <submittedName>
        <fullName evidence="3">Aldo/keto reductase</fullName>
    </submittedName>
</protein>
<dbReference type="RefSeq" id="WP_136426810.1">
    <property type="nucleotide sequence ID" value="NZ_SSSM01000003.1"/>
</dbReference>
<keyword evidence="4" id="KW-1185">Reference proteome</keyword>
<dbReference type="InterPro" id="IPR036812">
    <property type="entry name" value="NAD(P)_OxRdtase_dom_sf"/>
</dbReference>
<gene>
    <name evidence="3" type="ORF">E6C64_06380</name>
</gene>
<name>A0A4S4FMF6_9MICO</name>
<evidence type="ECO:0000259" key="2">
    <source>
        <dbReference type="Pfam" id="PF00248"/>
    </source>
</evidence>
<dbReference type="OrthoDB" id="9768793at2"/>
<dbReference type="GO" id="GO:0016491">
    <property type="term" value="F:oxidoreductase activity"/>
    <property type="evidence" value="ECO:0007669"/>
    <property type="project" value="UniProtKB-KW"/>
</dbReference>
<keyword evidence="1" id="KW-0560">Oxidoreductase</keyword>
<accession>A0A4S4FMF6</accession>
<dbReference type="PANTHER" id="PTHR43625">
    <property type="entry name" value="AFLATOXIN B1 ALDEHYDE REDUCTASE"/>
    <property type="match status" value="1"/>
</dbReference>
<dbReference type="Pfam" id="PF00248">
    <property type="entry name" value="Aldo_ket_red"/>
    <property type="match status" value="1"/>
</dbReference>
<comment type="caution">
    <text evidence="3">The sequence shown here is derived from an EMBL/GenBank/DDBJ whole genome shotgun (WGS) entry which is preliminary data.</text>
</comment>
<dbReference type="Gene3D" id="3.20.20.100">
    <property type="entry name" value="NADP-dependent oxidoreductase domain"/>
    <property type="match status" value="1"/>
</dbReference>
<dbReference type="InterPro" id="IPR050791">
    <property type="entry name" value="Aldo-Keto_reductase"/>
</dbReference>
<feature type="domain" description="NADP-dependent oxidoreductase" evidence="2">
    <location>
        <begin position="15"/>
        <end position="307"/>
    </location>
</feature>
<dbReference type="InterPro" id="IPR023210">
    <property type="entry name" value="NADP_OxRdtase_dom"/>
</dbReference>
<proteinExistence type="predicted"/>
<dbReference type="CDD" id="cd19078">
    <property type="entry name" value="AKR_AKR13C1_2"/>
    <property type="match status" value="1"/>
</dbReference>
<sequence>MHTRKLGQGLEVSAIGLGAMGMSMSYGPNPGDRDDMIGVLRYAVERGVTFIDTAEVYGPYDNEQLVGDAIAPMRDQVVVATKFGWNIVDGAMQGTDSRPEQIRRVADASLRRLGVDAIELFYQHRVDPAVPIEDVAGTVGELVAEGKVKHFGLSEAGAETIRRAHAVHPVTAVQSEYSLWTRDPEADVLPTLAELGIGFVPFSPLGKGFLTGSISADTRFAAGEIRGRVPRFAAENLAANQALIDHVRALAAERDATPGQVALAWLLAQHPFIVPIPGTRRRERIFENAASTEVALSADDISDLDLLVERIGVAGNRYDDAGMAMVGL</sequence>